<dbReference type="Pfam" id="PF01381">
    <property type="entry name" value="HTH_3"/>
    <property type="match status" value="1"/>
</dbReference>
<dbReference type="Gene3D" id="1.10.260.40">
    <property type="entry name" value="lambda repressor-like DNA-binding domains"/>
    <property type="match status" value="1"/>
</dbReference>
<dbReference type="SMART" id="SM00530">
    <property type="entry name" value="HTH_XRE"/>
    <property type="match status" value="1"/>
</dbReference>
<dbReference type="Gene3D" id="2.10.109.10">
    <property type="entry name" value="Umud Fragment, subunit A"/>
    <property type="match status" value="1"/>
</dbReference>
<dbReference type="InterPro" id="IPR036286">
    <property type="entry name" value="LexA/Signal_pep-like_sf"/>
</dbReference>
<evidence type="ECO:0000256" key="3">
    <source>
        <dbReference type="ARBA" id="ARBA00023163"/>
    </source>
</evidence>
<dbReference type="EMBL" id="LYUD01000016">
    <property type="protein sequence ID" value="OAZ76401.1"/>
    <property type="molecule type" value="Genomic_DNA"/>
</dbReference>
<comment type="caution">
    <text evidence="5">The sequence shown here is derived from an EMBL/GenBank/DDBJ whole genome shotgun (WGS) entry which is preliminary data.</text>
</comment>
<gene>
    <name evidence="5" type="ORF">SRCM100623_00262</name>
</gene>
<keyword evidence="3" id="KW-0804">Transcription</keyword>
<dbReference type="InterPro" id="IPR001387">
    <property type="entry name" value="Cro/C1-type_HTH"/>
</dbReference>
<dbReference type="InterPro" id="IPR015927">
    <property type="entry name" value="Peptidase_S24_S26A/B/C"/>
</dbReference>
<evidence type="ECO:0000256" key="1">
    <source>
        <dbReference type="ARBA" id="ARBA00023015"/>
    </source>
</evidence>
<keyword evidence="2" id="KW-0238">DNA-binding</keyword>
<dbReference type="Proteomes" id="UP000093796">
    <property type="component" value="Unassembled WGS sequence"/>
</dbReference>
<evidence type="ECO:0000259" key="4">
    <source>
        <dbReference type="PROSITE" id="PS50943"/>
    </source>
</evidence>
<name>A0A1A0DNG8_ACEPA</name>
<organism evidence="5 6">
    <name type="scientific">Acetobacter pasteurianus</name>
    <name type="common">Acetobacter turbidans</name>
    <dbReference type="NCBI Taxonomy" id="438"/>
    <lineage>
        <taxon>Bacteria</taxon>
        <taxon>Pseudomonadati</taxon>
        <taxon>Pseudomonadota</taxon>
        <taxon>Alphaproteobacteria</taxon>
        <taxon>Acetobacterales</taxon>
        <taxon>Acetobacteraceae</taxon>
        <taxon>Acetobacter</taxon>
    </lineage>
</organism>
<dbReference type="GO" id="GO:0003677">
    <property type="term" value="F:DNA binding"/>
    <property type="evidence" value="ECO:0007669"/>
    <property type="project" value="UniProtKB-KW"/>
</dbReference>
<dbReference type="CDD" id="cd06529">
    <property type="entry name" value="S24_LexA-like"/>
    <property type="match status" value="1"/>
</dbReference>
<evidence type="ECO:0000256" key="2">
    <source>
        <dbReference type="ARBA" id="ARBA00023125"/>
    </source>
</evidence>
<accession>A0A1A0DNG8</accession>
<dbReference type="OrthoDB" id="528805at2"/>
<dbReference type="InterPro" id="IPR010982">
    <property type="entry name" value="Lambda_DNA-bd_dom_sf"/>
</dbReference>
<dbReference type="InterPro" id="IPR039418">
    <property type="entry name" value="LexA-like"/>
</dbReference>
<dbReference type="PANTHER" id="PTHR40661">
    <property type="match status" value="1"/>
</dbReference>
<evidence type="ECO:0000313" key="5">
    <source>
        <dbReference type="EMBL" id="OAZ76401.1"/>
    </source>
</evidence>
<dbReference type="AlphaFoldDB" id="A0A1A0DNG8"/>
<evidence type="ECO:0000313" key="6">
    <source>
        <dbReference type="Proteomes" id="UP000093796"/>
    </source>
</evidence>
<dbReference type="PATRIC" id="fig|438.15.peg.283"/>
<reference evidence="5 6" key="1">
    <citation type="submission" date="2016-05" db="EMBL/GenBank/DDBJ databases">
        <title>Genome sequencing of Acetobacter pasteurianus strain SRCM100623.</title>
        <authorList>
            <person name="Song Y.R."/>
        </authorList>
    </citation>
    <scope>NUCLEOTIDE SEQUENCE [LARGE SCALE GENOMIC DNA]</scope>
    <source>
        <strain evidence="5 6">SRCM100623</strain>
    </source>
</reference>
<proteinExistence type="predicted"/>
<dbReference type="RefSeq" id="WP_003628940.1">
    <property type="nucleotide sequence ID" value="NZ_LYUD01000016.1"/>
</dbReference>
<dbReference type="PANTHER" id="PTHR40661:SF3">
    <property type="entry name" value="FELS-1 PROPHAGE TRANSCRIPTIONAL REGULATOR"/>
    <property type="match status" value="1"/>
</dbReference>
<dbReference type="SUPFAM" id="SSF47413">
    <property type="entry name" value="lambda repressor-like DNA-binding domains"/>
    <property type="match status" value="1"/>
</dbReference>
<dbReference type="SUPFAM" id="SSF51306">
    <property type="entry name" value="LexA/Signal peptidase"/>
    <property type="match status" value="1"/>
</dbReference>
<dbReference type="PROSITE" id="PS50943">
    <property type="entry name" value="HTH_CROC1"/>
    <property type="match status" value="1"/>
</dbReference>
<sequence length="283" mass="31508">MTRSPVADELERRMAHLGLSQKALARKAGVGDTYVRDILKGKSRNPGGEKLECIAAVLGCTARDLLFPGVDHAQPGLMLRERRTPYLPPPFTPQETPRDTLRVHGFSSREKPENAPQLALDMAQIKRTRSTTQPRPAMPAVPAPPGYVMVPYLAQRSITSGRYDEAQLLGSPKYFEESLITQRLNARAEDLRALNVEGQAMEPLLRDGDLVLMDTQRTTLAEPGLFVLFDGESVVCRWAERTFDAQTRPVVQISCENKRFSACTLPASRVQILGRVVWYAHCV</sequence>
<dbReference type="Pfam" id="PF00717">
    <property type="entry name" value="Peptidase_S24"/>
    <property type="match status" value="1"/>
</dbReference>
<feature type="domain" description="HTH cro/C1-type" evidence="4">
    <location>
        <begin position="10"/>
        <end position="65"/>
    </location>
</feature>
<dbReference type="CDD" id="cd00093">
    <property type="entry name" value="HTH_XRE"/>
    <property type="match status" value="1"/>
</dbReference>
<keyword evidence="1" id="KW-0805">Transcription regulation</keyword>
<protein>
    <recommendedName>
        <fullName evidence="4">HTH cro/C1-type domain-containing protein</fullName>
    </recommendedName>
</protein>